<evidence type="ECO:0000259" key="5">
    <source>
        <dbReference type="PROSITE" id="PS50134"/>
    </source>
</evidence>
<dbReference type="PANTHER" id="PTHR24330">
    <property type="entry name" value="HOMEOBOX PROTEIN BARH-LIKE"/>
    <property type="match status" value="1"/>
</dbReference>
<name>A0A835TP57_9CHLO</name>
<feature type="compositionally biased region" description="Low complexity" evidence="4">
    <location>
        <begin position="409"/>
        <end position="429"/>
    </location>
</feature>
<keyword evidence="1" id="KW-0479">Metal-binding</keyword>
<evidence type="ECO:0000313" key="6">
    <source>
        <dbReference type="EMBL" id="KAG2441440.1"/>
    </source>
</evidence>
<feature type="compositionally biased region" description="Pro residues" evidence="4">
    <location>
        <begin position="94"/>
        <end position="104"/>
    </location>
</feature>
<dbReference type="SMART" id="SM00551">
    <property type="entry name" value="ZnF_TAZ"/>
    <property type="match status" value="1"/>
</dbReference>
<evidence type="ECO:0000256" key="4">
    <source>
        <dbReference type="SAM" id="MobiDB-lite"/>
    </source>
</evidence>
<evidence type="ECO:0000313" key="7">
    <source>
        <dbReference type="Proteomes" id="UP000613740"/>
    </source>
</evidence>
<feature type="domain" description="TAZ-type" evidence="5">
    <location>
        <begin position="1"/>
        <end position="69"/>
    </location>
</feature>
<feature type="compositionally biased region" description="Gly residues" evidence="4">
    <location>
        <begin position="303"/>
        <end position="312"/>
    </location>
</feature>
<feature type="compositionally biased region" description="Polar residues" evidence="4">
    <location>
        <begin position="74"/>
        <end position="90"/>
    </location>
</feature>
<keyword evidence="3" id="KW-0862">Zinc</keyword>
<dbReference type="GO" id="GO:0008270">
    <property type="term" value="F:zinc ion binding"/>
    <property type="evidence" value="ECO:0007669"/>
    <property type="project" value="UniProtKB-KW"/>
</dbReference>
<dbReference type="InterPro" id="IPR000197">
    <property type="entry name" value="Znf_TAZ"/>
</dbReference>
<dbReference type="InterPro" id="IPR052145">
    <property type="entry name" value="Mediator/Homeobox_domain"/>
</dbReference>
<dbReference type="Gene3D" id="1.20.1020.10">
    <property type="entry name" value="TAZ domain"/>
    <property type="match status" value="1"/>
</dbReference>
<dbReference type="PANTHER" id="PTHR24330:SF19">
    <property type="entry name" value="MEDIATOR OF RNA POLYMERASE II TRANSCRIPTION SUBUNIT 29"/>
    <property type="match status" value="1"/>
</dbReference>
<dbReference type="Pfam" id="PF02135">
    <property type="entry name" value="zf-TAZ"/>
    <property type="match status" value="1"/>
</dbReference>
<feature type="compositionally biased region" description="Low complexity" evidence="4">
    <location>
        <begin position="193"/>
        <end position="221"/>
    </location>
</feature>
<feature type="compositionally biased region" description="Polar residues" evidence="4">
    <location>
        <begin position="395"/>
        <end position="408"/>
    </location>
</feature>
<feature type="compositionally biased region" description="Low complexity" evidence="4">
    <location>
        <begin position="374"/>
        <end position="390"/>
    </location>
</feature>
<feature type="region of interest" description="Disordered" evidence="4">
    <location>
        <begin position="343"/>
        <end position="429"/>
    </location>
</feature>
<comment type="caution">
    <text evidence="6">The sequence shown here is derived from an EMBL/GenBank/DDBJ whole genome shotgun (WGS) entry which is preliminary data.</text>
</comment>
<dbReference type="EMBL" id="JAEHOD010000035">
    <property type="protein sequence ID" value="KAG2441440.1"/>
    <property type="molecule type" value="Genomic_DNA"/>
</dbReference>
<evidence type="ECO:0000256" key="1">
    <source>
        <dbReference type="ARBA" id="ARBA00022723"/>
    </source>
</evidence>
<feature type="region of interest" description="Disordered" evidence="4">
    <location>
        <begin position="136"/>
        <end position="221"/>
    </location>
</feature>
<feature type="region of interest" description="Disordered" evidence="4">
    <location>
        <begin position="262"/>
        <end position="329"/>
    </location>
</feature>
<keyword evidence="7" id="KW-1185">Reference proteome</keyword>
<keyword evidence="2" id="KW-0863">Zinc-finger</keyword>
<dbReference type="AlphaFoldDB" id="A0A835TP57"/>
<dbReference type="Proteomes" id="UP000613740">
    <property type="component" value="Unassembled WGS sequence"/>
</dbReference>
<evidence type="ECO:0000256" key="2">
    <source>
        <dbReference type="ARBA" id="ARBA00022771"/>
    </source>
</evidence>
<feature type="compositionally biased region" description="Low complexity" evidence="4">
    <location>
        <begin position="171"/>
        <end position="183"/>
    </location>
</feature>
<protein>
    <recommendedName>
        <fullName evidence="5">TAZ-type domain-containing protein</fullName>
    </recommendedName>
</protein>
<proteinExistence type="predicted"/>
<reference evidence="6" key="1">
    <citation type="journal article" date="2020" name="bioRxiv">
        <title>Comparative genomics of Chlamydomonas.</title>
        <authorList>
            <person name="Craig R.J."/>
            <person name="Hasan A.R."/>
            <person name="Ness R.W."/>
            <person name="Keightley P.D."/>
        </authorList>
    </citation>
    <scope>NUCLEOTIDE SEQUENCE</scope>
    <source>
        <strain evidence="6">CCAP 11/173</strain>
    </source>
</reference>
<dbReference type="OrthoDB" id="550083at2759"/>
<dbReference type="SUPFAM" id="SSF57933">
    <property type="entry name" value="TAZ domain"/>
    <property type="match status" value="1"/>
</dbReference>
<dbReference type="PROSITE" id="PS50134">
    <property type="entry name" value="ZF_TAZ"/>
    <property type="match status" value="1"/>
</dbReference>
<sequence>MFHYHCKDCCQTEDRCEYGATCASGKNLFQHVQECHRADCTHPRCGLIKDILNHHNACKDESCRVCTPVRSYQQTRSKPPTASPGTSSSEMAAPPLPLPPPPPAGGAAGGHSHHTDDVPATPLTEMLMQVLKSEPLPVAPPLTPQLQPGESAHPLQPSPPEGADNAMEVGQQQVQQQQQQQQQLAADMERSHSLPMLPAAQPPQLQQQGSLAAAFAASSALSQAQAQQQAQAQGRKMGGLFEARQRERKRQATDVGQGANFSAASGLQQQQQQQQQHQQQQQQQQQMATLAAARASAPTSGASGAGSGGGGIPSSVPGMSHSLSASLGVTGPGELSTMYLQEMQLPGGGGGGPGGAATPTILVPGAGSTPPSMQLPQLQHLAQQQQQQPAGAGSNPFQRSSLPNITYNGQAPQQQQQQQQQQQPGATQPGVLVYSNGVVAHAVPPQPLVVSGLSSSGHHLAQGPPPLGSGAAMGLHAAQHTLPVGGPAAAAAAANAAGGLTAASAAAAGAAGGMLTGSLSFGLGQPGKQGAPLGGAPNGFTLAGPGAPPQGPGPQYVALPYGGYAQMASHGGVTYTIVHHPHPAHSTLGAGFATVGSAPGGGPGGAPSAAQGYLVSVPTGGALGGPGGPGGQQATWSVLQHPTAGLLHAHPQMSHAAGPHGLSAAGPAGAMHFGGPGLGGAALYAGGPGGAAGGAAPGQAGAHLHHPHQLSHLTAMPLGGGLLAAPAGAVPLSLSAQMAAGAT</sequence>
<feature type="region of interest" description="Disordered" evidence="4">
    <location>
        <begin position="74"/>
        <end position="119"/>
    </location>
</feature>
<evidence type="ECO:0000256" key="3">
    <source>
        <dbReference type="ARBA" id="ARBA00022833"/>
    </source>
</evidence>
<feature type="compositionally biased region" description="Gly residues" evidence="4">
    <location>
        <begin position="346"/>
        <end position="355"/>
    </location>
</feature>
<organism evidence="6 7">
    <name type="scientific">Chlamydomonas schloesseri</name>
    <dbReference type="NCBI Taxonomy" id="2026947"/>
    <lineage>
        <taxon>Eukaryota</taxon>
        <taxon>Viridiplantae</taxon>
        <taxon>Chlorophyta</taxon>
        <taxon>core chlorophytes</taxon>
        <taxon>Chlorophyceae</taxon>
        <taxon>CS clade</taxon>
        <taxon>Chlamydomonadales</taxon>
        <taxon>Chlamydomonadaceae</taxon>
        <taxon>Chlamydomonas</taxon>
    </lineage>
</organism>
<gene>
    <name evidence="6" type="ORF">HYH02_010028</name>
</gene>
<accession>A0A835TP57</accession>
<dbReference type="InterPro" id="IPR035898">
    <property type="entry name" value="TAZ_dom_sf"/>
</dbReference>
<feature type="compositionally biased region" description="Low complexity" evidence="4">
    <location>
        <begin position="262"/>
        <end position="302"/>
    </location>
</feature>